<dbReference type="EMBL" id="JBFRYC010000005">
    <property type="protein sequence ID" value="MEX1662140.1"/>
    <property type="molecule type" value="Genomic_DNA"/>
</dbReference>
<dbReference type="RefSeq" id="WP_368391992.1">
    <property type="nucleotide sequence ID" value="NZ_JBFRYC010000005.1"/>
</dbReference>
<evidence type="ECO:0000313" key="2">
    <source>
        <dbReference type="Proteomes" id="UP001557465"/>
    </source>
</evidence>
<name>A0ABV3TLK4_9RHOB</name>
<reference evidence="1 2" key="1">
    <citation type="journal article" date="2011" name="Int. J. Syst. Evol. Microbiol.">
        <title>Zhongshania antarctica gen. nov., sp. nov. and Zhongshania guokunii sp. nov., gammaproteobacteria respectively isolated from coastal attached (fast) ice and surface seawater of the Antarctic.</title>
        <authorList>
            <person name="Li H.J."/>
            <person name="Zhang X.Y."/>
            <person name="Chen C.X."/>
            <person name="Zhang Y.J."/>
            <person name="Gao Z.M."/>
            <person name="Yu Y."/>
            <person name="Chen X.L."/>
            <person name="Chen B."/>
            <person name="Zhang Y.Z."/>
        </authorList>
    </citation>
    <scope>NUCLEOTIDE SEQUENCE [LARGE SCALE GENOMIC DNA]</scope>
    <source>
        <strain evidence="1 2">15-R06ZXC-3</strain>
    </source>
</reference>
<dbReference type="Proteomes" id="UP001557465">
    <property type="component" value="Unassembled WGS sequence"/>
</dbReference>
<comment type="caution">
    <text evidence="1">The sequence shown here is derived from an EMBL/GenBank/DDBJ whole genome shotgun (WGS) entry which is preliminary data.</text>
</comment>
<evidence type="ECO:0000313" key="1">
    <source>
        <dbReference type="EMBL" id="MEX1662140.1"/>
    </source>
</evidence>
<protein>
    <submittedName>
        <fullName evidence="1">Uncharacterized protein</fullName>
    </submittedName>
</protein>
<proteinExistence type="predicted"/>
<keyword evidence="2" id="KW-1185">Reference proteome</keyword>
<accession>A0ABV3TLK4</accession>
<sequence>MTALQNIIPENLKNLHGGEEQLREKALAIIANDEKLQLNLAVLEAAMDLADIFRQFDTMDEDLRVAQVLGMRTFNALASSLKLALSGYHQNSALILRDVLETVFLLNLFAGDRALIERWRNADKKTRMKKFSPVKVREALDVRDGFTSKRRAEAYVLFSELAGHPTMKSAWMMRPEKDGDAVVGPFMEATALEAIVSEMGRLSVQVGEQLNAFLPPDWTRGQPARCAFDRLKLDWIATFFPMAQGICP</sequence>
<organism evidence="1 2">
    <name type="scientific">Thioclava arctica</name>
    <dbReference type="NCBI Taxonomy" id="3238301"/>
    <lineage>
        <taxon>Bacteria</taxon>
        <taxon>Pseudomonadati</taxon>
        <taxon>Pseudomonadota</taxon>
        <taxon>Alphaproteobacteria</taxon>
        <taxon>Rhodobacterales</taxon>
        <taxon>Paracoccaceae</taxon>
        <taxon>Thioclava</taxon>
    </lineage>
</organism>
<gene>
    <name evidence="1" type="ORF">AB4874_10835</name>
</gene>